<keyword evidence="1" id="KW-0472">Membrane</keyword>
<dbReference type="AlphaFoldDB" id="X1L4G0"/>
<evidence type="ECO:0000313" key="2">
    <source>
        <dbReference type="EMBL" id="GAH97324.1"/>
    </source>
</evidence>
<sequence>ITFISILAFLVFYIFQVNALTNETYLIQSCEEKLGQLSGENETLEVNFSKANSLTNIEINVIVKKIFFIDRVFIYKNEGEEESEVLFDFCAARSLAERERGLILISSFWGLIGFLVNIFNFSGLESL</sequence>
<evidence type="ECO:0000256" key="1">
    <source>
        <dbReference type="SAM" id="Phobius"/>
    </source>
</evidence>
<reference evidence="2" key="1">
    <citation type="journal article" date="2014" name="Front. Microbiol.">
        <title>High frequency of phylogenetically diverse reductive dehalogenase-homologous genes in deep subseafloor sedimentary metagenomes.</title>
        <authorList>
            <person name="Kawai M."/>
            <person name="Futagami T."/>
            <person name="Toyoda A."/>
            <person name="Takaki Y."/>
            <person name="Nishi S."/>
            <person name="Hori S."/>
            <person name="Arai W."/>
            <person name="Tsubouchi T."/>
            <person name="Morono Y."/>
            <person name="Uchiyama I."/>
            <person name="Ito T."/>
            <person name="Fujiyama A."/>
            <person name="Inagaki F."/>
            <person name="Takami H."/>
        </authorList>
    </citation>
    <scope>NUCLEOTIDE SEQUENCE</scope>
    <source>
        <strain evidence="2">Expedition CK06-06</strain>
    </source>
</reference>
<feature type="transmembrane region" description="Helical" evidence="1">
    <location>
        <begin position="101"/>
        <end position="121"/>
    </location>
</feature>
<dbReference type="EMBL" id="BARU01045867">
    <property type="protein sequence ID" value="GAH97324.1"/>
    <property type="molecule type" value="Genomic_DNA"/>
</dbReference>
<organism evidence="2">
    <name type="scientific">marine sediment metagenome</name>
    <dbReference type="NCBI Taxonomy" id="412755"/>
    <lineage>
        <taxon>unclassified sequences</taxon>
        <taxon>metagenomes</taxon>
        <taxon>ecological metagenomes</taxon>
    </lineage>
</organism>
<name>X1L4G0_9ZZZZ</name>
<comment type="caution">
    <text evidence="2">The sequence shown here is derived from an EMBL/GenBank/DDBJ whole genome shotgun (WGS) entry which is preliminary data.</text>
</comment>
<proteinExistence type="predicted"/>
<keyword evidence="1" id="KW-0812">Transmembrane</keyword>
<gene>
    <name evidence="2" type="ORF">S03H2_69424</name>
</gene>
<accession>X1L4G0</accession>
<feature type="non-terminal residue" evidence="2">
    <location>
        <position position="1"/>
    </location>
</feature>
<keyword evidence="1" id="KW-1133">Transmembrane helix</keyword>
<protein>
    <submittedName>
        <fullName evidence="2">Uncharacterized protein</fullName>
    </submittedName>
</protein>